<dbReference type="HAMAP" id="MF_00598">
    <property type="entry name" value="Smg"/>
    <property type="match status" value="1"/>
</dbReference>
<dbReference type="EMBL" id="UINC01014489">
    <property type="protein sequence ID" value="SVA61759.1"/>
    <property type="molecule type" value="Genomic_DNA"/>
</dbReference>
<protein>
    <recommendedName>
        <fullName evidence="2">Protein Smg homolog</fullName>
    </recommendedName>
</protein>
<proteinExistence type="inferred from homology"/>
<dbReference type="InterPro" id="IPR007456">
    <property type="entry name" value="Smg"/>
</dbReference>
<accession>A0A381XAH1</accession>
<dbReference type="Pfam" id="PF04361">
    <property type="entry name" value="DUF494"/>
    <property type="match status" value="1"/>
</dbReference>
<dbReference type="PANTHER" id="PTHR38692:SF1">
    <property type="entry name" value="PROTEIN SMG"/>
    <property type="match status" value="1"/>
</dbReference>
<evidence type="ECO:0008006" key="2">
    <source>
        <dbReference type="Google" id="ProtNLM"/>
    </source>
</evidence>
<gene>
    <name evidence="1" type="ORF">METZ01_LOCUS114613</name>
</gene>
<evidence type="ECO:0000313" key="1">
    <source>
        <dbReference type="EMBL" id="SVA61759.1"/>
    </source>
</evidence>
<sequence length="162" mass="18475">MTNNILDVLTFMFDFLFEAAEEDSSQDLDDDLLKTHLSEAGFDSTRIEKALNWLENIASLQDGRLTPFSTTHNSIRVYSEAEQGKLDARARGFIMFMENMGQLSPSQREMVIDQVMSLEDSKLSMDDLKWVVMMVIGNSTDTSVPTQWLESIVFYDDNPTLQ</sequence>
<reference evidence="1" key="1">
    <citation type="submission" date="2018-05" db="EMBL/GenBank/DDBJ databases">
        <authorList>
            <person name="Lanie J.A."/>
            <person name="Ng W.-L."/>
            <person name="Kazmierczak K.M."/>
            <person name="Andrzejewski T.M."/>
            <person name="Davidsen T.M."/>
            <person name="Wayne K.J."/>
            <person name="Tettelin H."/>
            <person name="Glass J.I."/>
            <person name="Rusch D."/>
            <person name="Podicherti R."/>
            <person name="Tsui H.-C.T."/>
            <person name="Winkler M.E."/>
        </authorList>
    </citation>
    <scope>NUCLEOTIDE SEQUENCE</scope>
</reference>
<dbReference type="PANTHER" id="PTHR38692">
    <property type="entry name" value="PROTEIN SMG"/>
    <property type="match status" value="1"/>
</dbReference>
<name>A0A381XAH1_9ZZZZ</name>
<dbReference type="AlphaFoldDB" id="A0A381XAH1"/>
<organism evidence="1">
    <name type="scientific">marine metagenome</name>
    <dbReference type="NCBI Taxonomy" id="408172"/>
    <lineage>
        <taxon>unclassified sequences</taxon>
        <taxon>metagenomes</taxon>
        <taxon>ecological metagenomes</taxon>
    </lineage>
</organism>